<evidence type="ECO:0000313" key="2">
    <source>
        <dbReference type="EMBL" id="TBL65720.1"/>
    </source>
</evidence>
<dbReference type="EMBL" id="SITJ01000077">
    <property type="protein sequence ID" value="TBL65720.1"/>
    <property type="molecule type" value="Genomic_DNA"/>
</dbReference>
<evidence type="ECO:0000259" key="1">
    <source>
        <dbReference type="Pfam" id="PF07693"/>
    </source>
</evidence>
<gene>
    <name evidence="2" type="ORF">EYY96_19305</name>
</gene>
<dbReference type="InterPro" id="IPR011646">
    <property type="entry name" value="KAP_P-loop"/>
</dbReference>
<comment type="caution">
    <text evidence="2">The sequence shown here is derived from an EMBL/GenBank/DDBJ whole genome shotgun (WGS) entry which is preliminary data.</text>
</comment>
<dbReference type="Proteomes" id="UP000291600">
    <property type="component" value="Unassembled WGS sequence"/>
</dbReference>
<name>A0ABD7Q3G7_HAFAL</name>
<dbReference type="Gene3D" id="3.40.50.300">
    <property type="entry name" value="P-loop containing nucleotide triphosphate hydrolases"/>
    <property type="match status" value="1"/>
</dbReference>
<protein>
    <submittedName>
        <fullName evidence="2">NTPase KAP</fullName>
    </submittedName>
</protein>
<proteinExistence type="predicted"/>
<dbReference type="SUPFAM" id="SSF52540">
    <property type="entry name" value="P-loop containing nucleoside triphosphate hydrolases"/>
    <property type="match status" value="1"/>
</dbReference>
<sequence>MTTVLNWDWSNEADFNDEKISADLLERNKYAEYIYKISSIRGKNNHFALNINAQWGAGKTHFVKRLAATIQNAHPTVYIDAWKQDYSDDPLLAIFSCIIEQLGQQSDKFITISKKVEKKLIFLFKDIAPLLIKEVINGTTGTKLGDSAKGIAEGLIKLHNNKNNAIIEIKKDISEWVQLIKNRDAMEKNLPIYIFIDELDRCRPSYAIKLLEIVKHIFDVSGVVFIISTDTNQLQHSIKVIYGHDFDASHYLSRFFDRRFILPSPPMEELLIQRTPDTFIESFDNAGKPSNNLPCDFDFFIKSCSSIFKAMDISLRESIKYYDKLCDLLLTQNKYLDSYLLLILICLNEKDNNIYSEIKKNRDLTTSTSILLSNSISLYFNLSLQKTLVDFFHGTGINPRNNLETEKASSTILQYIKSSMAMEQYKEPNSNSGRDRTPWRKGGLLQKSDLDTYLKMTLARIKGTDMEIENKNYFDLVELSTLMSD</sequence>
<dbReference type="Pfam" id="PF07693">
    <property type="entry name" value="KAP_NTPase"/>
    <property type="match status" value="1"/>
</dbReference>
<reference evidence="2 3" key="1">
    <citation type="submission" date="2019-02" db="EMBL/GenBank/DDBJ databases">
        <title>Comparative genomic analysis of the Hafnia genus genomes.</title>
        <authorList>
            <person name="Zhiqiu Y."/>
            <person name="Chao Y."/>
            <person name="Yuhui D."/>
            <person name="Di H."/>
            <person name="Bin L."/>
        </authorList>
    </citation>
    <scope>NUCLEOTIDE SEQUENCE [LARGE SCALE GENOMIC DNA]</scope>
    <source>
        <strain evidence="2 3">PCM_1210</strain>
    </source>
</reference>
<dbReference type="RefSeq" id="WP_130971551.1">
    <property type="nucleotide sequence ID" value="NZ_SITJ01000077.1"/>
</dbReference>
<dbReference type="AlphaFoldDB" id="A0ABD7Q3G7"/>
<dbReference type="InterPro" id="IPR027417">
    <property type="entry name" value="P-loop_NTPase"/>
</dbReference>
<feature type="domain" description="KAP NTPase" evidence="1">
    <location>
        <begin position="28"/>
        <end position="265"/>
    </location>
</feature>
<organism evidence="2 3">
    <name type="scientific">Hafnia alvei</name>
    <dbReference type="NCBI Taxonomy" id="569"/>
    <lineage>
        <taxon>Bacteria</taxon>
        <taxon>Pseudomonadati</taxon>
        <taxon>Pseudomonadota</taxon>
        <taxon>Gammaproteobacteria</taxon>
        <taxon>Enterobacterales</taxon>
        <taxon>Hafniaceae</taxon>
        <taxon>Hafnia</taxon>
    </lineage>
</organism>
<accession>A0ABD7Q3G7</accession>
<evidence type="ECO:0000313" key="3">
    <source>
        <dbReference type="Proteomes" id="UP000291600"/>
    </source>
</evidence>